<dbReference type="RefSeq" id="WP_402387705.1">
    <property type="nucleotide sequence ID" value="NZ_JBIUYY010000023.1"/>
</dbReference>
<accession>A0ABW8ERN8</accession>
<keyword evidence="3" id="KW-1185">Reference proteome</keyword>
<feature type="compositionally biased region" description="Polar residues" evidence="1">
    <location>
        <begin position="1"/>
        <end position="14"/>
    </location>
</feature>
<evidence type="ECO:0000313" key="3">
    <source>
        <dbReference type="Proteomes" id="UP001617351"/>
    </source>
</evidence>
<comment type="caution">
    <text evidence="2">The sequence shown here is derived from an EMBL/GenBank/DDBJ whole genome shotgun (WGS) entry which is preliminary data.</text>
</comment>
<evidence type="ECO:0000313" key="2">
    <source>
        <dbReference type="EMBL" id="MFJ2825849.1"/>
    </source>
</evidence>
<sequence>MTQAQAENSRSSYMESWGRGNESNRWYDNNNDALVTGVQFSNCVTDSSFNSATINLYQDISAAPDRGYGNRTNYCNYSSWSRPGKGSFYFKLVDFSGGSVLSVKPVYINW</sequence>
<gene>
    <name evidence="2" type="ORF">ACIO7M_32775</name>
</gene>
<evidence type="ECO:0000256" key="1">
    <source>
        <dbReference type="SAM" id="MobiDB-lite"/>
    </source>
</evidence>
<protein>
    <submittedName>
        <fullName evidence="2">Uncharacterized protein</fullName>
    </submittedName>
</protein>
<dbReference type="Proteomes" id="UP001617351">
    <property type="component" value="Unassembled WGS sequence"/>
</dbReference>
<organism evidence="2 3">
    <name type="scientific">Streptomyces toxytricini</name>
    <name type="common">Actinomyces toxytricini</name>
    <dbReference type="NCBI Taxonomy" id="67369"/>
    <lineage>
        <taxon>Bacteria</taxon>
        <taxon>Bacillati</taxon>
        <taxon>Actinomycetota</taxon>
        <taxon>Actinomycetes</taxon>
        <taxon>Kitasatosporales</taxon>
        <taxon>Streptomycetaceae</taxon>
        <taxon>Streptomyces</taxon>
    </lineage>
</organism>
<reference evidence="2 3" key="1">
    <citation type="submission" date="2024-10" db="EMBL/GenBank/DDBJ databases">
        <title>The Natural Products Discovery Center: Release of the First 8490 Sequenced Strains for Exploring Actinobacteria Biosynthetic Diversity.</title>
        <authorList>
            <person name="Kalkreuter E."/>
            <person name="Kautsar S.A."/>
            <person name="Yang D."/>
            <person name="Bader C.D."/>
            <person name="Teijaro C.N."/>
            <person name="Fluegel L."/>
            <person name="Davis C.M."/>
            <person name="Simpson J.R."/>
            <person name="Lauterbach L."/>
            <person name="Steele A.D."/>
            <person name="Gui C."/>
            <person name="Meng S."/>
            <person name="Li G."/>
            <person name="Viehrig K."/>
            <person name="Ye F."/>
            <person name="Su P."/>
            <person name="Kiefer A.F."/>
            <person name="Nichols A."/>
            <person name="Cepeda A.J."/>
            <person name="Yan W."/>
            <person name="Fan B."/>
            <person name="Jiang Y."/>
            <person name="Adhikari A."/>
            <person name="Zheng C.-J."/>
            <person name="Schuster L."/>
            <person name="Cowan T.M."/>
            <person name="Smanski M.J."/>
            <person name="Chevrette M.G."/>
            <person name="De Carvalho L.P.S."/>
            <person name="Shen B."/>
        </authorList>
    </citation>
    <scope>NUCLEOTIDE SEQUENCE [LARGE SCALE GENOMIC DNA]</scope>
    <source>
        <strain evidence="2 3">NPDC087220</strain>
    </source>
</reference>
<dbReference type="EMBL" id="JBIUYY010000023">
    <property type="protein sequence ID" value="MFJ2825849.1"/>
    <property type="molecule type" value="Genomic_DNA"/>
</dbReference>
<feature type="region of interest" description="Disordered" evidence="1">
    <location>
        <begin position="1"/>
        <end position="20"/>
    </location>
</feature>
<name>A0ABW8ERN8_STRT5</name>
<proteinExistence type="predicted"/>